<evidence type="ECO:0000256" key="1">
    <source>
        <dbReference type="SAM" id="MobiDB-lite"/>
    </source>
</evidence>
<evidence type="ECO:0000313" key="4">
    <source>
        <dbReference type="Proteomes" id="UP001151699"/>
    </source>
</evidence>
<evidence type="ECO:0000313" key="3">
    <source>
        <dbReference type="EMBL" id="KAJ6634839.1"/>
    </source>
</evidence>
<keyword evidence="4" id="KW-1185">Reference proteome</keyword>
<reference evidence="3" key="1">
    <citation type="submission" date="2022-07" db="EMBL/GenBank/DDBJ databases">
        <authorList>
            <person name="Trinca V."/>
            <person name="Uliana J.V.C."/>
            <person name="Torres T.T."/>
            <person name="Ward R.J."/>
            <person name="Monesi N."/>
        </authorList>
    </citation>
    <scope>NUCLEOTIDE SEQUENCE</scope>
    <source>
        <strain evidence="3">HSMRA1968</strain>
        <tissue evidence="3">Whole embryos</tissue>
    </source>
</reference>
<protein>
    <submittedName>
        <fullName evidence="3">FERM and PDZ domain-containing protein 4</fullName>
    </submittedName>
</protein>
<feature type="domain" description="FERM" evidence="2">
    <location>
        <begin position="1"/>
        <end position="125"/>
    </location>
</feature>
<dbReference type="PROSITE" id="PS50057">
    <property type="entry name" value="FERM_3"/>
    <property type="match status" value="1"/>
</dbReference>
<name>A0A9Q0MNH1_9DIPT</name>
<proteinExistence type="predicted"/>
<feature type="region of interest" description="Disordered" evidence="1">
    <location>
        <begin position="676"/>
        <end position="700"/>
    </location>
</feature>
<evidence type="ECO:0000259" key="2">
    <source>
        <dbReference type="PROSITE" id="PS50057"/>
    </source>
</evidence>
<dbReference type="EMBL" id="WJQU01000004">
    <property type="protein sequence ID" value="KAJ6634839.1"/>
    <property type="molecule type" value="Genomic_DNA"/>
</dbReference>
<dbReference type="AlphaFoldDB" id="A0A9Q0MNH1"/>
<comment type="caution">
    <text evidence="3">The sequence shown here is derived from an EMBL/GenBank/DDBJ whole genome shotgun (WGS) entry which is preliminary data.</text>
</comment>
<feature type="compositionally biased region" description="Pro residues" evidence="1">
    <location>
        <begin position="690"/>
        <end position="700"/>
    </location>
</feature>
<dbReference type="InterPro" id="IPR000299">
    <property type="entry name" value="FERM_domain"/>
</dbReference>
<organism evidence="3 4">
    <name type="scientific">Pseudolycoriella hygida</name>
    <dbReference type="NCBI Taxonomy" id="35572"/>
    <lineage>
        <taxon>Eukaryota</taxon>
        <taxon>Metazoa</taxon>
        <taxon>Ecdysozoa</taxon>
        <taxon>Arthropoda</taxon>
        <taxon>Hexapoda</taxon>
        <taxon>Insecta</taxon>
        <taxon>Pterygota</taxon>
        <taxon>Neoptera</taxon>
        <taxon>Endopterygota</taxon>
        <taxon>Diptera</taxon>
        <taxon>Nematocera</taxon>
        <taxon>Sciaroidea</taxon>
        <taxon>Sciaridae</taxon>
        <taxon>Pseudolycoriella</taxon>
    </lineage>
</organism>
<dbReference type="PANTHER" id="PTHR46221">
    <property type="entry name" value="FERM AND PDZ DOMAIN-CONTAINING PROTEIN FAMILY MEMBER"/>
    <property type="match status" value="1"/>
</dbReference>
<dbReference type="OrthoDB" id="5859304at2759"/>
<feature type="region of interest" description="Disordered" evidence="1">
    <location>
        <begin position="630"/>
        <end position="660"/>
    </location>
</feature>
<dbReference type="Proteomes" id="UP001151699">
    <property type="component" value="Chromosome C"/>
</dbReference>
<feature type="compositionally biased region" description="Basic and acidic residues" evidence="1">
    <location>
        <begin position="643"/>
        <end position="659"/>
    </location>
</feature>
<accession>A0A9Q0MNH1</accession>
<feature type="compositionally biased region" description="Low complexity" evidence="1">
    <location>
        <begin position="381"/>
        <end position="398"/>
    </location>
</feature>
<dbReference type="PANTHER" id="PTHR46221:SF3">
    <property type="entry name" value="FERM AND PDZ DOMAIN-CONTAINING PROTEIN 4"/>
    <property type="match status" value="1"/>
</dbReference>
<feature type="region of interest" description="Disordered" evidence="1">
    <location>
        <begin position="381"/>
        <end position="431"/>
    </location>
</feature>
<sequence>MGISLKEKADVERAKIHYLDIISGLPSYGAKCFSTNQRDGVERVLLISPRFGLSQIAGVRNSVPQPICNIEHLTRVVVTREDDVTHSVSVYIQPDKLVTFSMEDRDACEFTLVLAGYHKLITGKQLNVEKELDDDDDYPEDNAPPYLSQHSVFPANWSYLPTAHGRMHSMAFLQSPPYQSVNQTTLIGDDQSHCDRNMNSTMSNNNHKVSNGGDDFGLDLHSVMTMEILERVKGKPINGLVETRNEEVLRRVAEMQRMVESSEKYLNEHGELVNEYEIKANGKARWNGSSIDMDSDCESMSSSKVSSNEDAPGVLKHSDSLVLLTESINHDLSGITKGLSLLGSNVPIESSKSHEGTPKAQRRVQGLSQLLNDLHAISNDLSQSESDSESVSTPNSSPIHRNQADRNNHKSFRSSFGLHSPDSSVLGPDSKDTNLKEYLRQLKEASNNETTQDIDLAAKKLTELYGFEIGDDTFIENDPDVIDLTAIPPPQTPDELDAFSIISSAPRGFDDTNGTGLASNDKTDFEKFLAQVVIAPPTQKITPAKELTPEEIMSFIIPPPPGLNDEELRNNETEPNVPIVKDDYPKESLYINSLSTVHTKPVVLEYATVERKGPFSCCAKSKKVEIESPAYTETDESVRPPPRRCEHFNQHPPPERPPKSVELQSKLNSPIRVASNTTRLNGGGTVTLPPRKPNVPPVPTKPIFRNPVPLPKNTHPDQPTNLQQLIVSCSIPIKYTWTYSVIRLTIIL</sequence>
<gene>
    <name evidence="3" type="primary">FRMPD4</name>
    <name evidence="3" type="ORF">Bhyg_13419</name>
</gene>